<evidence type="ECO:0000313" key="11">
    <source>
        <dbReference type="EMBL" id="TXC91367.1"/>
    </source>
</evidence>
<sequence length="448" mass="48702">MNMIKKLVTLSLLLLLIGMSITPATSANELDEKLTIVSLGDSITMGWGIDNQDPNTQSPSAFPFLIGNSHNEVLNVSYPGWTSGELLSAVSLDISKEKLQQADVVTLNIGANDLLQAINLQEFIKSGKSLTDPADVAEIQGKVAATSAEITKNLSSIINVIKQETDAPILLYSLYNPFGPDTDPQSISSQLYLVGNLITESVNTSVYNPMASNTGSHYLDSYSAYDGKQAEYIIPEDIHPNKVGQQILADLATAKLLDLFPPVNIVASHPSEEQTSDPVKITIEEIEHLIHLKWLPGEKSVDNFVEEGNLITGNTFEVTENGTYSIYAKTALSESVITLEVKNIVPKVEEPVEEEPDEKEPPVTKPVEKPKDEVAPPKNEGTKPTQPKETVKVKVEKPKQTVVKNGHALPNTATNMYSFLVAGMCLLGVGGGVFITQRKRKIKSSKIE</sequence>
<evidence type="ECO:0000256" key="6">
    <source>
        <dbReference type="SAM" id="MobiDB-lite"/>
    </source>
</evidence>
<evidence type="ECO:0000256" key="1">
    <source>
        <dbReference type="ARBA" id="ARBA00004168"/>
    </source>
</evidence>
<protein>
    <submittedName>
        <fullName evidence="11">LPXTG cell wall anchor domain-containing protein</fullName>
    </submittedName>
</protein>
<dbReference type="NCBIfam" id="TIGR01167">
    <property type="entry name" value="LPXTG_anchor"/>
    <property type="match status" value="1"/>
</dbReference>
<dbReference type="PANTHER" id="PTHR30383">
    <property type="entry name" value="THIOESTERASE 1/PROTEASE 1/LYSOPHOSPHOLIPASE L1"/>
    <property type="match status" value="1"/>
</dbReference>
<dbReference type="InterPro" id="IPR019931">
    <property type="entry name" value="LPXTG_anchor"/>
</dbReference>
<dbReference type="InterPro" id="IPR013830">
    <property type="entry name" value="SGNH_hydro"/>
</dbReference>
<proteinExistence type="predicted"/>
<dbReference type="SUPFAM" id="SSF52266">
    <property type="entry name" value="SGNH hydrolase"/>
    <property type="match status" value="1"/>
</dbReference>
<feature type="region of interest" description="Disordered" evidence="6">
    <location>
        <begin position="348"/>
        <end position="392"/>
    </location>
</feature>
<evidence type="ECO:0000256" key="4">
    <source>
        <dbReference type="ARBA" id="ARBA00022729"/>
    </source>
</evidence>
<gene>
    <name evidence="11" type="ORF">FS935_10790</name>
</gene>
<evidence type="ECO:0000256" key="5">
    <source>
        <dbReference type="ARBA" id="ARBA00023088"/>
    </source>
</evidence>
<keyword evidence="7" id="KW-0472">Membrane</keyword>
<dbReference type="GO" id="GO:0004622">
    <property type="term" value="F:phosphatidylcholine lysophospholipase activity"/>
    <property type="evidence" value="ECO:0007669"/>
    <property type="project" value="TreeGrafter"/>
</dbReference>
<evidence type="ECO:0000256" key="3">
    <source>
        <dbReference type="ARBA" id="ARBA00022525"/>
    </source>
</evidence>
<dbReference type="Pfam" id="PF13472">
    <property type="entry name" value="Lipase_GDSL_2"/>
    <property type="match status" value="1"/>
</dbReference>
<accession>A0A5C6W384</accession>
<name>A0A5C6W384_9BACI</name>
<reference evidence="11 12" key="1">
    <citation type="journal article" date="2005" name="Int. J. Syst. Evol. Microbiol.">
        <title>Bacillus litoralis sp. nov., isolated from a tidal flat of the Yellow Sea in Korea.</title>
        <authorList>
            <person name="Yoon J.H."/>
            <person name="Oh T.K."/>
        </authorList>
    </citation>
    <scope>NUCLEOTIDE SEQUENCE [LARGE SCALE GENOMIC DNA]</scope>
    <source>
        <strain evidence="11 12">SW-211</strain>
    </source>
</reference>
<dbReference type="Proteomes" id="UP000321363">
    <property type="component" value="Unassembled WGS sequence"/>
</dbReference>
<evidence type="ECO:0000256" key="2">
    <source>
        <dbReference type="ARBA" id="ARBA00022512"/>
    </source>
</evidence>
<feature type="compositionally biased region" description="Basic and acidic residues" evidence="6">
    <location>
        <begin position="359"/>
        <end position="375"/>
    </location>
</feature>
<dbReference type="CDD" id="cd00229">
    <property type="entry name" value="SGNH_hydrolase"/>
    <property type="match status" value="1"/>
</dbReference>
<keyword evidence="2" id="KW-0134">Cell wall</keyword>
<dbReference type="EMBL" id="VOQF01000005">
    <property type="protein sequence ID" value="TXC91367.1"/>
    <property type="molecule type" value="Genomic_DNA"/>
</dbReference>
<feature type="domain" description="Gram-positive cocci surface proteins LPxTG" evidence="9">
    <location>
        <begin position="402"/>
        <end position="442"/>
    </location>
</feature>
<comment type="caution">
    <text evidence="11">The sequence shown here is derived from an EMBL/GenBank/DDBJ whole genome shotgun (WGS) entry which is preliminary data.</text>
</comment>
<feature type="signal peptide" evidence="8">
    <location>
        <begin position="1"/>
        <end position="26"/>
    </location>
</feature>
<evidence type="ECO:0000313" key="12">
    <source>
        <dbReference type="Proteomes" id="UP000321363"/>
    </source>
</evidence>
<keyword evidence="4 8" id="KW-0732">Signal</keyword>
<evidence type="ECO:0000256" key="8">
    <source>
        <dbReference type="SAM" id="SignalP"/>
    </source>
</evidence>
<organism evidence="11 12">
    <name type="scientific">Metabacillus litoralis</name>
    <dbReference type="NCBI Taxonomy" id="152268"/>
    <lineage>
        <taxon>Bacteria</taxon>
        <taxon>Bacillati</taxon>
        <taxon>Bacillota</taxon>
        <taxon>Bacilli</taxon>
        <taxon>Bacillales</taxon>
        <taxon>Bacillaceae</taxon>
        <taxon>Metabacillus</taxon>
    </lineage>
</organism>
<keyword evidence="7" id="KW-0812">Transmembrane</keyword>
<keyword evidence="3" id="KW-0964">Secreted</keyword>
<feature type="chain" id="PRO_5022781729" evidence="8">
    <location>
        <begin position="27"/>
        <end position="448"/>
    </location>
</feature>
<evidence type="ECO:0000259" key="9">
    <source>
        <dbReference type="Pfam" id="PF00746"/>
    </source>
</evidence>
<feature type="domain" description="SGNH hydrolase-type esterase" evidence="10">
    <location>
        <begin position="39"/>
        <end position="247"/>
    </location>
</feature>
<comment type="subcellular location">
    <subcellularLocation>
        <location evidence="1">Secreted</location>
        <location evidence="1">Cell wall</location>
        <topology evidence="1">Peptidoglycan-anchor</topology>
    </subcellularLocation>
</comment>
<evidence type="ECO:0000259" key="10">
    <source>
        <dbReference type="Pfam" id="PF13472"/>
    </source>
</evidence>
<dbReference type="InterPro" id="IPR036514">
    <property type="entry name" value="SGNH_hydro_sf"/>
</dbReference>
<keyword evidence="7" id="KW-1133">Transmembrane helix</keyword>
<keyword evidence="5" id="KW-0572">Peptidoglycan-anchor</keyword>
<dbReference type="OrthoDB" id="2596050at2"/>
<dbReference type="Pfam" id="PF00746">
    <property type="entry name" value="Gram_pos_anchor"/>
    <property type="match status" value="1"/>
</dbReference>
<keyword evidence="12" id="KW-1185">Reference proteome</keyword>
<feature type="transmembrane region" description="Helical" evidence="7">
    <location>
        <begin position="416"/>
        <end position="436"/>
    </location>
</feature>
<dbReference type="Gene3D" id="3.40.50.1110">
    <property type="entry name" value="SGNH hydrolase"/>
    <property type="match status" value="1"/>
</dbReference>
<dbReference type="AlphaFoldDB" id="A0A5C6W384"/>
<dbReference type="PANTHER" id="PTHR30383:SF5">
    <property type="entry name" value="SGNH HYDROLASE-TYPE ESTERASE DOMAIN-CONTAINING PROTEIN"/>
    <property type="match status" value="1"/>
</dbReference>
<dbReference type="InterPro" id="IPR051532">
    <property type="entry name" value="Ester_Hydrolysis_Enzymes"/>
</dbReference>
<evidence type="ECO:0000256" key="7">
    <source>
        <dbReference type="SAM" id="Phobius"/>
    </source>
</evidence>